<evidence type="ECO:0000313" key="2">
    <source>
        <dbReference type="EnsemblPlants" id="ONIVA01G05980.1"/>
    </source>
</evidence>
<dbReference type="Proteomes" id="UP000006591">
    <property type="component" value="Chromosome 1"/>
</dbReference>
<reference evidence="2" key="1">
    <citation type="submission" date="2015-04" db="UniProtKB">
        <authorList>
            <consortium name="EnsemblPlants"/>
        </authorList>
    </citation>
    <scope>IDENTIFICATION</scope>
    <source>
        <strain evidence="2">SL10</strain>
    </source>
</reference>
<feature type="region of interest" description="Disordered" evidence="1">
    <location>
        <begin position="84"/>
        <end position="130"/>
    </location>
</feature>
<dbReference type="HOGENOM" id="CLU_1996346_0_0_1"/>
<organism evidence="2">
    <name type="scientific">Oryza nivara</name>
    <name type="common">Indian wild rice</name>
    <name type="synonym">Oryza sativa f. spontanea</name>
    <dbReference type="NCBI Taxonomy" id="4536"/>
    <lineage>
        <taxon>Eukaryota</taxon>
        <taxon>Viridiplantae</taxon>
        <taxon>Streptophyta</taxon>
        <taxon>Embryophyta</taxon>
        <taxon>Tracheophyta</taxon>
        <taxon>Spermatophyta</taxon>
        <taxon>Magnoliopsida</taxon>
        <taxon>Liliopsida</taxon>
        <taxon>Poales</taxon>
        <taxon>Poaceae</taxon>
        <taxon>BOP clade</taxon>
        <taxon>Oryzoideae</taxon>
        <taxon>Oryzeae</taxon>
        <taxon>Oryzinae</taxon>
        <taxon>Oryza</taxon>
    </lineage>
</organism>
<dbReference type="Gramene" id="ONIVA01G05980.1">
    <property type="protein sequence ID" value="ONIVA01G05980.1"/>
    <property type="gene ID" value="ONIVA01G05980"/>
</dbReference>
<keyword evidence="3" id="KW-1185">Reference proteome</keyword>
<name>A0A0E0FH65_ORYNI</name>
<dbReference type="AlphaFoldDB" id="A0A0E0FH65"/>
<feature type="compositionally biased region" description="Basic and acidic residues" evidence="1">
    <location>
        <begin position="121"/>
        <end position="130"/>
    </location>
</feature>
<protein>
    <submittedName>
        <fullName evidence="2">Uncharacterized protein</fullName>
    </submittedName>
</protein>
<dbReference type="EnsemblPlants" id="ONIVA01G05980.1">
    <property type="protein sequence ID" value="ONIVA01G05980.1"/>
    <property type="gene ID" value="ONIVA01G05980"/>
</dbReference>
<sequence length="130" mass="13651">MRGVAQEVAHCGAWPAAKSRPRWQRQRRCAAGGVTILPVEQTAVAIDKLVCEPVVVADEPAAAANEPVVKGTVAANEPTVREGIVAPTRLVGPERGDDLERGAAHGREGTATGERPSNRSIQKEGVDGEN</sequence>
<accession>A0A0E0FH65</accession>
<feature type="compositionally biased region" description="Basic and acidic residues" evidence="1">
    <location>
        <begin position="92"/>
        <end position="108"/>
    </location>
</feature>
<proteinExistence type="predicted"/>
<reference evidence="2" key="2">
    <citation type="submission" date="2018-04" db="EMBL/GenBank/DDBJ databases">
        <title>OnivRS2 (Oryza nivara Reference Sequence Version 2).</title>
        <authorList>
            <person name="Zhang J."/>
            <person name="Kudrna D."/>
            <person name="Lee S."/>
            <person name="Talag J."/>
            <person name="Rajasekar S."/>
            <person name="Welchert J."/>
            <person name="Hsing Y.-I."/>
            <person name="Wing R.A."/>
        </authorList>
    </citation>
    <scope>NUCLEOTIDE SEQUENCE [LARGE SCALE GENOMIC DNA]</scope>
</reference>
<evidence type="ECO:0000313" key="3">
    <source>
        <dbReference type="Proteomes" id="UP000006591"/>
    </source>
</evidence>
<evidence type="ECO:0000256" key="1">
    <source>
        <dbReference type="SAM" id="MobiDB-lite"/>
    </source>
</evidence>